<feature type="domain" description="Gfo/Idh/MocA-like oxidoreductase N-terminal" evidence="2">
    <location>
        <begin position="4"/>
        <end position="121"/>
    </location>
</feature>
<reference evidence="4 5" key="1">
    <citation type="journal article" date="2016" name="Genome Biol. Evol.">
        <title>Divergent and convergent evolution of fungal pathogenicity.</title>
        <authorList>
            <person name="Shang Y."/>
            <person name="Xiao G."/>
            <person name="Zheng P."/>
            <person name="Cen K."/>
            <person name="Zhan S."/>
            <person name="Wang C."/>
        </authorList>
    </citation>
    <scope>NUCLEOTIDE SEQUENCE [LARGE SCALE GENOMIC DNA]</scope>
    <source>
        <strain evidence="4 5">RCEF 264</strain>
    </source>
</reference>
<protein>
    <submittedName>
        <fullName evidence="4">NAD(P)-binding domain protein</fullName>
    </submittedName>
</protein>
<dbReference type="PANTHER" id="PTHR42840">
    <property type="entry name" value="NAD(P)-BINDING ROSSMANN-FOLD SUPERFAMILY PROTEIN-RELATED"/>
    <property type="match status" value="1"/>
</dbReference>
<dbReference type="InterPro" id="IPR055170">
    <property type="entry name" value="GFO_IDH_MocA-like_dom"/>
</dbReference>
<dbReference type="Proteomes" id="UP000076874">
    <property type="component" value="Unassembled WGS sequence"/>
</dbReference>
<comment type="caution">
    <text evidence="4">The sequence shown here is derived from an EMBL/GenBank/DDBJ whole genome shotgun (WGS) entry which is preliminary data.</text>
</comment>
<dbReference type="Gene3D" id="3.40.50.720">
    <property type="entry name" value="NAD(P)-binding Rossmann-like Domain"/>
    <property type="match status" value="1"/>
</dbReference>
<dbReference type="GO" id="GO:0006740">
    <property type="term" value="P:NADPH regeneration"/>
    <property type="evidence" value="ECO:0007669"/>
    <property type="project" value="TreeGrafter"/>
</dbReference>
<dbReference type="GO" id="GO:0016491">
    <property type="term" value="F:oxidoreductase activity"/>
    <property type="evidence" value="ECO:0007669"/>
    <property type="project" value="TreeGrafter"/>
</dbReference>
<dbReference type="EMBL" id="AZHD01000019">
    <property type="protein sequence ID" value="OAA55497.1"/>
    <property type="molecule type" value="Genomic_DNA"/>
</dbReference>
<dbReference type="STRING" id="1081102.A0A167NF94"/>
<dbReference type="Pfam" id="PF01408">
    <property type="entry name" value="GFO_IDH_MocA"/>
    <property type="match status" value="1"/>
</dbReference>
<evidence type="ECO:0000259" key="3">
    <source>
        <dbReference type="Pfam" id="PF22725"/>
    </source>
</evidence>
<gene>
    <name evidence="4" type="ORF">SPI_08181</name>
</gene>
<organism evidence="4 5">
    <name type="scientific">Niveomyces insectorum RCEF 264</name>
    <dbReference type="NCBI Taxonomy" id="1081102"/>
    <lineage>
        <taxon>Eukaryota</taxon>
        <taxon>Fungi</taxon>
        <taxon>Dikarya</taxon>
        <taxon>Ascomycota</taxon>
        <taxon>Pezizomycotina</taxon>
        <taxon>Sordariomycetes</taxon>
        <taxon>Hypocreomycetidae</taxon>
        <taxon>Hypocreales</taxon>
        <taxon>Cordycipitaceae</taxon>
        <taxon>Niveomyces</taxon>
    </lineage>
</organism>
<dbReference type="Gene3D" id="3.30.360.10">
    <property type="entry name" value="Dihydrodipicolinate Reductase, domain 2"/>
    <property type="match status" value="1"/>
</dbReference>
<comment type="similarity">
    <text evidence="1">Belongs to the Gfo/Idh/MocA family.</text>
</comment>
<dbReference type="InterPro" id="IPR036291">
    <property type="entry name" value="NAD(P)-bd_dom_sf"/>
</dbReference>
<feature type="domain" description="GFO/IDH/MocA-like oxidoreductase" evidence="3">
    <location>
        <begin position="149"/>
        <end position="266"/>
    </location>
</feature>
<evidence type="ECO:0000313" key="4">
    <source>
        <dbReference type="EMBL" id="OAA55497.1"/>
    </source>
</evidence>
<dbReference type="PANTHER" id="PTHR42840:SF5">
    <property type="entry name" value="NAD(P)-BINDING ROSSMANN-FOLD SUPERFAMILY PROTEIN"/>
    <property type="match status" value="1"/>
</dbReference>
<dbReference type="AlphaFoldDB" id="A0A167NF94"/>
<dbReference type="Pfam" id="PF22725">
    <property type="entry name" value="GFO_IDH_MocA_C3"/>
    <property type="match status" value="1"/>
</dbReference>
<keyword evidence="5" id="KW-1185">Reference proteome</keyword>
<dbReference type="InterPro" id="IPR000683">
    <property type="entry name" value="Gfo/Idh/MocA-like_OxRdtase_N"/>
</dbReference>
<evidence type="ECO:0000313" key="5">
    <source>
        <dbReference type="Proteomes" id="UP000076874"/>
    </source>
</evidence>
<sequence>MAGIALLGAGIFPTEALRRINANLKAIYSRSKKSAASLLAAAEKLGFPASEIKLYSDDSEGHELNALLANADIGAVVIALPIPVQPTVIRRALAAGKHVLAEKPIAKDVASARELIADYQKQFEPKGLVLSIAEQFRYMEAHDVARKWVVDDKAVGTLTQVHARIWRNIKAGGKYIETPWRKVPEYQGGFILDGGVHHIALLRYVSGLEVVETRGFARQTQPHLPPVDTANSAILLSNGATGTLSISFAAGCSATQLDFLGSTGTLACTADASGTTLTLKALDGTVTKQETIESHGIDNELKAFLDAVKTGHAEGKAGVYEALNDVAIVESICSEAGGKVANWEQ</sequence>
<proteinExistence type="inferred from homology"/>
<dbReference type="SUPFAM" id="SSF55347">
    <property type="entry name" value="Glyceraldehyde-3-phosphate dehydrogenase-like, C-terminal domain"/>
    <property type="match status" value="1"/>
</dbReference>
<name>A0A167NF94_9HYPO</name>
<dbReference type="GO" id="GO:0000166">
    <property type="term" value="F:nucleotide binding"/>
    <property type="evidence" value="ECO:0007669"/>
    <property type="project" value="InterPro"/>
</dbReference>
<evidence type="ECO:0000256" key="1">
    <source>
        <dbReference type="ARBA" id="ARBA00010928"/>
    </source>
</evidence>
<dbReference type="GO" id="GO:0005737">
    <property type="term" value="C:cytoplasm"/>
    <property type="evidence" value="ECO:0007669"/>
    <property type="project" value="TreeGrafter"/>
</dbReference>
<evidence type="ECO:0000259" key="2">
    <source>
        <dbReference type="Pfam" id="PF01408"/>
    </source>
</evidence>
<dbReference type="SUPFAM" id="SSF51735">
    <property type="entry name" value="NAD(P)-binding Rossmann-fold domains"/>
    <property type="match status" value="1"/>
</dbReference>
<dbReference type="OrthoDB" id="64915at2759"/>
<accession>A0A167NF94</accession>